<evidence type="ECO:0000313" key="1">
    <source>
        <dbReference type="EMBL" id="PVD34078.1"/>
    </source>
</evidence>
<dbReference type="Proteomes" id="UP000245119">
    <property type="component" value="Linkage Group LG3"/>
</dbReference>
<accession>A0A2T7PKY2</accession>
<keyword evidence="2" id="KW-1185">Reference proteome</keyword>
<dbReference type="EMBL" id="PZQS01000003">
    <property type="protein sequence ID" value="PVD34078.1"/>
    <property type="molecule type" value="Genomic_DNA"/>
</dbReference>
<protein>
    <recommendedName>
        <fullName evidence="3">Galectin domain-containing protein</fullName>
    </recommendedName>
</protein>
<proteinExistence type="predicted"/>
<name>A0A2T7PKY2_POMCA</name>
<organism evidence="1 2">
    <name type="scientific">Pomacea canaliculata</name>
    <name type="common">Golden apple snail</name>
    <dbReference type="NCBI Taxonomy" id="400727"/>
    <lineage>
        <taxon>Eukaryota</taxon>
        <taxon>Metazoa</taxon>
        <taxon>Spiralia</taxon>
        <taxon>Lophotrochozoa</taxon>
        <taxon>Mollusca</taxon>
        <taxon>Gastropoda</taxon>
        <taxon>Caenogastropoda</taxon>
        <taxon>Architaenioglossa</taxon>
        <taxon>Ampullarioidea</taxon>
        <taxon>Ampullariidae</taxon>
        <taxon>Pomacea</taxon>
    </lineage>
</organism>
<reference evidence="1 2" key="1">
    <citation type="submission" date="2018-04" db="EMBL/GenBank/DDBJ databases">
        <title>The genome of golden apple snail Pomacea canaliculata provides insight into stress tolerance and invasive adaptation.</title>
        <authorList>
            <person name="Liu C."/>
            <person name="Liu B."/>
            <person name="Ren Y."/>
            <person name="Zhang Y."/>
            <person name="Wang H."/>
            <person name="Li S."/>
            <person name="Jiang F."/>
            <person name="Yin L."/>
            <person name="Zhang G."/>
            <person name="Qian W."/>
            <person name="Fan W."/>
        </authorList>
    </citation>
    <scope>NUCLEOTIDE SEQUENCE [LARGE SCALE GENOMIC DNA]</scope>
    <source>
        <strain evidence="1">SZHN2017</strain>
        <tissue evidence="1">Muscle</tissue>
    </source>
</reference>
<gene>
    <name evidence="1" type="ORF">C0Q70_05340</name>
</gene>
<sequence length="1051" mass="117805">MASGCRTGNAGVICGSPLFTVRLSDPSNHTAIVIRVIFKTRINGTDISKHIFVHTVKDGQIMAETKFWRLFPFVVGTKTHIKLIAESVKTLGLVVGSTKIFRYVSATTLRKLTNITISEEADVNFANALCRICNISDAPEFPLGQVAWNEKIWPVEGNVTCNKGNITWKGNTPPKAFCLADTWFMNGGCLPRFMDTLEKNVRTTVVEPLPSGDKITMTVLIRDNNSFVDLIGKDKVYRFIISVERQAIFADPSGKGNVSPSTLVPNPNIKLNSTLFLQFHLVNNYTIEVTVNGRNSSVQFHSATPMESIVGVNSNQEILFKSKDNDLQGSNVCREDLAPSFDGGVIKWKKVDKGLEGEIRCHTDYDCFPVDGCSAKCDDKTGWRIDAVCKRYAWTSGPYAANKVFLLPESIKAEREICLSGNTVGVKRHNISFRSGTNNLIHFQFDLENKTVHANTYIHGIWKEKVNFKNLCTAMQAGNVFMKFRFYRDINIELEINGFHRYIYSSGYNFRDMTHLSTSMVILALDLVCDRHKTNFCREELAPSLDNGALTWRKTQDRLEGSAVCNNDFLDQQRQSTSHCDRKAGWVMSEQCVSRHPVERPMEDYACEANHIPKVLNGKVLQARRNGSVLIADVICNGNFVRSTSKSSSVVCSSLTGWLFDDVCNEGVLIGENKILDDEKKEKITRPKPLTSGKMISMVVFIRDKDSFVDLKGENTIYRFVIRGEGEGNVPDTSGKDSKAPTTVVPIPNMKLNSTVFLQFHLVNSNIIQVTVNGGTSSAQFHSATPLESIVGVNSNQEILFKSENNDLQGSNVCREDFAPSFDGGVIKWKKVDKGLEGEIKCHTDYDCPGVHGCSAKCDDKTGWRIDPVCKRYAWTSGPYAANAVFLLPEPLRAEQELYLTASTEGDRRPVISLRDGVNNRIQFRFDLDEGTVLASTYVTGIWRQQKKFKTLWTVKRNARAFMKLKIHSDKDIELVINGFYRYMYPSGYNFKDLMHLSTSLVVMAIDVVGDRHRTNFCREELAPSLDNGALTWRKTQDRLEGSAVCNNDFL</sequence>
<evidence type="ECO:0000313" key="2">
    <source>
        <dbReference type="Proteomes" id="UP000245119"/>
    </source>
</evidence>
<dbReference type="AlphaFoldDB" id="A0A2T7PKY2"/>
<evidence type="ECO:0008006" key="3">
    <source>
        <dbReference type="Google" id="ProtNLM"/>
    </source>
</evidence>
<comment type="caution">
    <text evidence="1">The sequence shown here is derived from an EMBL/GenBank/DDBJ whole genome shotgun (WGS) entry which is preliminary data.</text>
</comment>